<keyword evidence="4" id="KW-0812">Transmembrane</keyword>
<evidence type="ECO:0000256" key="2">
    <source>
        <dbReference type="ARBA" id="ARBA00022553"/>
    </source>
</evidence>
<dbReference type="InterPro" id="IPR010559">
    <property type="entry name" value="Sig_transdc_His_kin_internal"/>
</dbReference>
<comment type="caution">
    <text evidence="6">The sequence shown here is derived from an EMBL/GenBank/DDBJ whole genome shotgun (WGS) entry which is preliminary data.</text>
</comment>
<evidence type="ECO:0000256" key="4">
    <source>
        <dbReference type="SAM" id="Phobius"/>
    </source>
</evidence>
<keyword evidence="3" id="KW-0808">Transferase</keyword>
<dbReference type="Gene3D" id="3.30.565.10">
    <property type="entry name" value="Histidine kinase-like ATPase, C-terminal domain"/>
    <property type="match status" value="1"/>
</dbReference>
<keyword evidence="4" id="KW-0472">Membrane</keyword>
<sequence>MGEKKVKGRKSLNRKIVLFCIFCWVVPIIIIFVSMTTSYKDNIEKKLVNIFIEKLRSTDVFLSNHLDEAIESIRKPSYEYYLEKAWNKYVLEGSSGRNDCYTTISSNLRNKFYWDKRFNVCSFYIEGEVEPFTYLSSSNISMKSYMEEIHGRVQEIRDMDSSYTQIIVDNGRVFIVRNVYTTNNYEKFGTLVLELNIKNIFEDISLDEGQSLAFCVNNPNAFVSNENFLEDESKKNIADEILTQYSVNDRNKIIIKNNNDYYGYFLEAKHDDYHLGILLTVDKIVVDAEMNYLYGMIFILLLITLPVLIIIIFFLRNQITAPIDKLVEAAKDIESGKLGVTVSGGDMPNKEFKYLQHSFNKMSRQVQYLFNYAYDEKLARKDAKILALQAQINPHFLNNTLEIMNWQARMAGDETISNMIEALGTVLDYHMDREDKRLIRLSEELRCVDAYFYIISMRFGKRLVVEKEIDEELLQSMVPQLILQPILENAVVHGIETVSTGVITLKIYHDDIKIYIEIINTGKPMSEEDKDRINKILSNDPDAIKPVPGKHASLGIRNVNERIKLIYGKKYGLTIEPIEEGKTRSLICIPYHEELDEEMDDMISKITILGK</sequence>
<dbReference type="SUPFAM" id="SSF158472">
    <property type="entry name" value="HAMP domain-like"/>
    <property type="match status" value="1"/>
</dbReference>
<evidence type="ECO:0000313" key="6">
    <source>
        <dbReference type="EMBL" id="MBC5627840.1"/>
    </source>
</evidence>
<organism evidence="6 7">
    <name type="scientific">Clostridium hominis</name>
    <dbReference type="NCBI Taxonomy" id="2763036"/>
    <lineage>
        <taxon>Bacteria</taxon>
        <taxon>Bacillati</taxon>
        <taxon>Bacillota</taxon>
        <taxon>Clostridia</taxon>
        <taxon>Eubacteriales</taxon>
        <taxon>Clostridiaceae</taxon>
        <taxon>Clostridium</taxon>
    </lineage>
</organism>
<evidence type="ECO:0000256" key="3">
    <source>
        <dbReference type="ARBA" id="ARBA00022679"/>
    </source>
</evidence>
<keyword evidence="2" id="KW-0597">Phosphoprotein</keyword>
<dbReference type="InterPro" id="IPR003660">
    <property type="entry name" value="HAMP_dom"/>
</dbReference>
<dbReference type="SUPFAM" id="SSF55874">
    <property type="entry name" value="ATPase domain of HSP90 chaperone/DNA topoisomerase II/histidine kinase"/>
    <property type="match status" value="1"/>
</dbReference>
<dbReference type="GO" id="GO:0016301">
    <property type="term" value="F:kinase activity"/>
    <property type="evidence" value="ECO:0007669"/>
    <property type="project" value="UniProtKB-KW"/>
</dbReference>
<proteinExistence type="predicted"/>
<protein>
    <submittedName>
        <fullName evidence="6">Histidine kinase</fullName>
    </submittedName>
</protein>
<keyword evidence="6" id="KW-0418">Kinase</keyword>
<gene>
    <name evidence="6" type="ORF">H8S20_02930</name>
</gene>
<evidence type="ECO:0000256" key="1">
    <source>
        <dbReference type="ARBA" id="ARBA00004370"/>
    </source>
</evidence>
<dbReference type="RefSeq" id="WP_186859240.1">
    <property type="nucleotide sequence ID" value="NZ_JACOOO010000004.1"/>
</dbReference>
<name>A0ABR7D8W9_9CLOT</name>
<dbReference type="Gene3D" id="6.10.340.10">
    <property type="match status" value="1"/>
</dbReference>
<dbReference type="CDD" id="cd06225">
    <property type="entry name" value="HAMP"/>
    <property type="match status" value="1"/>
</dbReference>
<accession>A0ABR7D8W9</accession>
<dbReference type="EMBL" id="JACOOO010000004">
    <property type="protein sequence ID" value="MBC5627840.1"/>
    <property type="molecule type" value="Genomic_DNA"/>
</dbReference>
<dbReference type="InterPro" id="IPR050640">
    <property type="entry name" value="Bact_2-comp_sensor_kinase"/>
</dbReference>
<evidence type="ECO:0000313" key="7">
    <source>
        <dbReference type="Proteomes" id="UP000596929"/>
    </source>
</evidence>
<dbReference type="SMART" id="SM00304">
    <property type="entry name" value="HAMP"/>
    <property type="match status" value="1"/>
</dbReference>
<keyword evidence="7" id="KW-1185">Reference proteome</keyword>
<feature type="transmembrane region" description="Helical" evidence="4">
    <location>
        <begin position="16"/>
        <end position="35"/>
    </location>
</feature>
<dbReference type="Pfam" id="PF06580">
    <property type="entry name" value="His_kinase"/>
    <property type="match status" value="1"/>
</dbReference>
<keyword evidence="4" id="KW-1133">Transmembrane helix</keyword>
<dbReference type="Proteomes" id="UP000596929">
    <property type="component" value="Unassembled WGS sequence"/>
</dbReference>
<feature type="domain" description="HAMP" evidence="5">
    <location>
        <begin position="317"/>
        <end position="371"/>
    </location>
</feature>
<dbReference type="InterPro" id="IPR036890">
    <property type="entry name" value="HATPase_C_sf"/>
</dbReference>
<feature type="transmembrane region" description="Helical" evidence="4">
    <location>
        <begin position="292"/>
        <end position="315"/>
    </location>
</feature>
<reference evidence="6 7" key="1">
    <citation type="submission" date="2020-08" db="EMBL/GenBank/DDBJ databases">
        <title>Genome public.</title>
        <authorList>
            <person name="Liu C."/>
            <person name="Sun Q."/>
        </authorList>
    </citation>
    <scope>NUCLEOTIDE SEQUENCE [LARGE SCALE GENOMIC DNA]</scope>
    <source>
        <strain evidence="6 7">NSJ-6</strain>
    </source>
</reference>
<comment type="subcellular location">
    <subcellularLocation>
        <location evidence="1">Membrane</location>
    </subcellularLocation>
</comment>
<dbReference type="PANTHER" id="PTHR34220:SF7">
    <property type="entry name" value="SENSOR HISTIDINE KINASE YPDA"/>
    <property type="match status" value="1"/>
</dbReference>
<dbReference type="PANTHER" id="PTHR34220">
    <property type="entry name" value="SENSOR HISTIDINE KINASE YPDA"/>
    <property type="match status" value="1"/>
</dbReference>
<evidence type="ECO:0000259" key="5">
    <source>
        <dbReference type="PROSITE" id="PS50885"/>
    </source>
</evidence>
<dbReference type="PROSITE" id="PS50885">
    <property type="entry name" value="HAMP"/>
    <property type="match status" value="1"/>
</dbReference>